<sequence length="513" mass="57322">MASFTAQASIDGHIASRYELAGGWLREQTELDAQAILSQMATASTTLRDAISKAMPVSPTQILTVQIPGLTLKPEDYAWDQDKTTYKPLAVRENESRLVDNMVPVAKLMMGRTGKSVSRSYLAALDTLIPVEASVSGTIALNKEKKLAPRFETIRNRYTNAMKYLTSRDEDSGKSKLTVYVRKQEAWNTAVEQYAVAQQRQQEIISKEGLTTVQQRDKYLEWLQVYARDYKAMIQARYMDWVVHGYKFENEFNFGVVDISSGMKRVESSKEALRNLTIIGIDGASEYATVNLSPSDWATEVMTKYKSWGSQEKNKGPSTLDLRAEIKRLGKLLISHQALIEAMDDNAGFMPVVTSGGGHAADDVYRDKMKALYLAQDKVNQEEMGVEEDLDKAKHGSTGAITGDVDKEYLTGNKRPATTKIAPQKTKKQPDEAKLKQKRKEAEEAADAALEAANAWNEANLESTKVANRVTDAGLRKKIRAQIGLKIKDIKDEIVQLNEQLSQKAREARQRPE</sequence>
<comment type="caution">
    <text evidence="1">The sequence shown here is derived from an EMBL/GenBank/DDBJ whole genome shotgun (WGS) entry which is preliminary data.</text>
</comment>
<organism evidence="1 2">
    <name type="scientific">Fusarium decemcellulare</name>
    <dbReference type="NCBI Taxonomy" id="57161"/>
    <lineage>
        <taxon>Eukaryota</taxon>
        <taxon>Fungi</taxon>
        <taxon>Dikarya</taxon>
        <taxon>Ascomycota</taxon>
        <taxon>Pezizomycotina</taxon>
        <taxon>Sordariomycetes</taxon>
        <taxon>Hypocreomycetidae</taxon>
        <taxon>Hypocreales</taxon>
        <taxon>Nectriaceae</taxon>
        <taxon>Fusarium</taxon>
        <taxon>Fusarium decemcellulare species complex</taxon>
    </lineage>
</organism>
<accession>A0ACC1SS09</accession>
<dbReference type="Proteomes" id="UP001148629">
    <property type="component" value="Unassembled WGS sequence"/>
</dbReference>
<proteinExistence type="predicted"/>
<gene>
    <name evidence="1" type="ORF">NM208_g2588</name>
</gene>
<dbReference type="EMBL" id="JANRMS010000156">
    <property type="protein sequence ID" value="KAJ3545289.1"/>
    <property type="molecule type" value="Genomic_DNA"/>
</dbReference>
<reference evidence="1" key="1">
    <citation type="submission" date="2022-08" db="EMBL/GenBank/DDBJ databases">
        <title>Genome Sequence of Fusarium decemcellulare.</title>
        <authorList>
            <person name="Buettner E."/>
        </authorList>
    </citation>
    <scope>NUCLEOTIDE SEQUENCE</scope>
    <source>
        <strain evidence="1">Babe19</strain>
    </source>
</reference>
<name>A0ACC1SS09_9HYPO</name>
<keyword evidence="2" id="KW-1185">Reference proteome</keyword>
<evidence type="ECO:0000313" key="2">
    <source>
        <dbReference type="Proteomes" id="UP001148629"/>
    </source>
</evidence>
<protein>
    <submittedName>
        <fullName evidence="1">Uncharacterized protein</fullName>
    </submittedName>
</protein>
<evidence type="ECO:0000313" key="1">
    <source>
        <dbReference type="EMBL" id="KAJ3545289.1"/>
    </source>
</evidence>